<protein>
    <submittedName>
        <fullName evidence="1">Ig-like and fibronectin type-III domain-containing 2</fullName>
    </submittedName>
</protein>
<comment type="caution">
    <text evidence="1">The sequence shown here is derived from an EMBL/GenBank/DDBJ whole genome shotgun (WGS) entry which is preliminary data.</text>
</comment>
<dbReference type="PROSITE" id="PS50853">
    <property type="entry name" value="FN3"/>
    <property type="match status" value="1"/>
</dbReference>
<proteinExistence type="predicted"/>
<dbReference type="CDD" id="cd00063">
    <property type="entry name" value="FN3"/>
    <property type="match status" value="1"/>
</dbReference>
<dbReference type="Pfam" id="PF00041">
    <property type="entry name" value="fn3"/>
    <property type="match status" value="1"/>
</dbReference>
<evidence type="ECO:0000313" key="1">
    <source>
        <dbReference type="EMBL" id="CAB4018816.1"/>
    </source>
</evidence>
<dbReference type="SMART" id="SM00060">
    <property type="entry name" value="FN3"/>
    <property type="match status" value="1"/>
</dbReference>
<keyword evidence="2" id="KW-1185">Reference proteome</keyword>
<dbReference type="EMBL" id="CACRXK020010179">
    <property type="protein sequence ID" value="CAB4018816.1"/>
    <property type="molecule type" value="Genomic_DNA"/>
</dbReference>
<sequence>TSYQYKSLRNDEANINFVHVSPLKGAVESKRYLKQPMLVKALPLSSSSIYLAWKGPINHPGGIRYRIYLKKESQTFQQHKDIAGAEAIVDGLEANVMYEVCVRVVDKHYKTARSSCDDVAVITTPAQLGKYY</sequence>
<reference evidence="1" key="1">
    <citation type="submission" date="2020-04" db="EMBL/GenBank/DDBJ databases">
        <authorList>
            <person name="Alioto T."/>
            <person name="Alioto T."/>
            <person name="Gomez Garrido J."/>
        </authorList>
    </citation>
    <scope>NUCLEOTIDE SEQUENCE</scope>
    <source>
        <strain evidence="1">A484AB</strain>
    </source>
</reference>
<dbReference type="Proteomes" id="UP001152795">
    <property type="component" value="Unassembled WGS sequence"/>
</dbReference>
<dbReference type="Gene3D" id="2.60.40.10">
    <property type="entry name" value="Immunoglobulins"/>
    <property type="match status" value="1"/>
</dbReference>
<dbReference type="SUPFAM" id="SSF49265">
    <property type="entry name" value="Fibronectin type III"/>
    <property type="match status" value="1"/>
</dbReference>
<feature type="non-terminal residue" evidence="1">
    <location>
        <position position="1"/>
    </location>
</feature>
<dbReference type="AlphaFoldDB" id="A0A7D9EZP8"/>
<accession>A0A7D9EZP8</accession>
<dbReference type="InterPro" id="IPR036116">
    <property type="entry name" value="FN3_sf"/>
</dbReference>
<dbReference type="InterPro" id="IPR003961">
    <property type="entry name" value="FN3_dom"/>
</dbReference>
<name>A0A7D9EZP8_PARCT</name>
<dbReference type="InterPro" id="IPR013783">
    <property type="entry name" value="Ig-like_fold"/>
</dbReference>
<evidence type="ECO:0000313" key="2">
    <source>
        <dbReference type="Proteomes" id="UP001152795"/>
    </source>
</evidence>
<gene>
    <name evidence="1" type="ORF">PACLA_8A020142</name>
</gene>
<organism evidence="1 2">
    <name type="scientific">Paramuricea clavata</name>
    <name type="common">Red gorgonian</name>
    <name type="synonym">Violescent sea-whip</name>
    <dbReference type="NCBI Taxonomy" id="317549"/>
    <lineage>
        <taxon>Eukaryota</taxon>
        <taxon>Metazoa</taxon>
        <taxon>Cnidaria</taxon>
        <taxon>Anthozoa</taxon>
        <taxon>Octocorallia</taxon>
        <taxon>Malacalcyonacea</taxon>
        <taxon>Plexauridae</taxon>
        <taxon>Paramuricea</taxon>
    </lineage>
</organism>